<evidence type="ECO:0000256" key="3">
    <source>
        <dbReference type="ARBA" id="ARBA00022989"/>
    </source>
</evidence>
<feature type="transmembrane region" description="Helical" evidence="5">
    <location>
        <begin position="26"/>
        <end position="46"/>
    </location>
</feature>
<feature type="transmembrane region" description="Helical" evidence="5">
    <location>
        <begin position="128"/>
        <end position="148"/>
    </location>
</feature>
<feature type="transmembrane region" description="Helical" evidence="5">
    <location>
        <begin position="76"/>
        <end position="96"/>
    </location>
</feature>
<feature type="transmembrane region" description="Helical" evidence="5">
    <location>
        <begin position="179"/>
        <end position="197"/>
    </location>
</feature>
<dbReference type="InterPro" id="IPR011547">
    <property type="entry name" value="SLC26A/SulP_dom"/>
</dbReference>
<dbReference type="Proteomes" id="UP000077275">
    <property type="component" value="Unassembled WGS sequence"/>
</dbReference>
<gene>
    <name evidence="7" type="ORF">MBCUT_19500</name>
</gene>
<dbReference type="OrthoDB" id="76857at2157"/>
<feature type="transmembrane region" description="Helical" evidence="5">
    <location>
        <begin position="53"/>
        <end position="70"/>
    </location>
</feature>
<evidence type="ECO:0000256" key="4">
    <source>
        <dbReference type="ARBA" id="ARBA00023136"/>
    </source>
</evidence>
<feature type="transmembrane region" description="Helical" evidence="5">
    <location>
        <begin position="296"/>
        <end position="313"/>
    </location>
</feature>
<dbReference type="PATRIC" id="fig|47311.3.peg.2123"/>
<feature type="domain" description="SLC26A/SulP transporter" evidence="6">
    <location>
        <begin position="22"/>
        <end position="393"/>
    </location>
</feature>
<keyword evidence="4 5" id="KW-0472">Membrane</keyword>
<evidence type="ECO:0000256" key="5">
    <source>
        <dbReference type="SAM" id="Phobius"/>
    </source>
</evidence>
<dbReference type="RefSeq" id="WP_084270810.1">
    <property type="nucleotide sequence ID" value="NZ_LWMW01000148.1"/>
</dbReference>
<dbReference type="PANTHER" id="PTHR11814">
    <property type="entry name" value="SULFATE TRANSPORTER"/>
    <property type="match status" value="1"/>
</dbReference>
<protein>
    <submittedName>
        <fullName evidence="7">Putative sulfate transporterc</fullName>
    </submittedName>
</protein>
<dbReference type="AlphaFoldDB" id="A0A166CJ42"/>
<keyword evidence="2 5" id="KW-0812">Transmembrane</keyword>
<keyword evidence="3 5" id="KW-1133">Transmembrane helix</keyword>
<dbReference type="GO" id="GO:0055085">
    <property type="term" value="P:transmembrane transport"/>
    <property type="evidence" value="ECO:0007669"/>
    <property type="project" value="InterPro"/>
</dbReference>
<reference evidence="7 8" key="1">
    <citation type="submission" date="2016-04" db="EMBL/GenBank/DDBJ databases">
        <title>Genome sequence of Methanobrevibacter cuticularis DSM 11139.</title>
        <authorList>
            <person name="Poehlein A."/>
            <person name="Seedorf H."/>
            <person name="Daniel R."/>
        </authorList>
    </citation>
    <scope>NUCLEOTIDE SEQUENCE [LARGE SCALE GENOMIC DNA]</scope>
    <source>
        <strain evidence="7 8">DSM 11139</strain>
    </source>
</reference>
<sequence length="428" mass="46381">MFSLRLLLPISGWSKNYNKSFLRPDIIAGITIVAFIIPESIAYAALAGFPPQTGLYAALAALLVYFIFGTSKQLSVGPTSTLSLLIGSTIGTLSIVSPNNLIILGSFVALVTGIFGILAWLFRMGFVAKFISHVVITGFSTGVAFFIAATQLPKLCGISGAPFGFFDSLFFLFSHFNEIHLISLFIGIMTIIVILVFERFMPKIPGLLVVVIVSTALFSLTEFQELGVNLIGFIPSGLPLISLPPVSTLHSMSNFDILKIVGLGFACFILSYSEGIGTAQTFAWKYKYKIDNNREFFALGVSNLLAGLTQGFPVGGSISRSAVNDEAGSKSPLSSGVSGLVLVVVLIFFVKFFSNLPEPVLAAIIIFAILKLVKIHTLKEYFEVNKIEFLYAVANIAGILILGIVEGLIIGIIISVLIYYKKYFYKNR</sequence>
<accession>A0A166CJ42</accession>
<feature type="transmembrane region" description="Helical" evidence="5">
    <location>
        <begin position="333"/>
        <end position="353"/>
    </location>
</feature>
<feature type="transmembrane region" description="Helical" evidence="5">
    <location>
        <begin position="260"/>
        <end position="284"/>
    </location>
</feature>
<evidence type="ECO:0000256" key="1">
    <source>
        <dbReference type="ARBA" id="ARBA00004141"/>
    </source>
</evidence>
<feature type="transmembrane region" description="Helical" evidence="5">
    <location>
        <begin position="101"/>
        <end position="122"/>
    </location>
</feature>
<evidence type="ECO:0000313" key="8">
    <source>
        <dbReference type="Proteomes" id="UP000077275"/>
    </source>
</evidence>
<feature type="transmembrane region" description="Helical" evidence="5">
    <location>
        <begin position="204"/>
        <end position="221"/>
    </location>
</feature>
<feature type="transmembrane region" description="Helical" evidence="5">
    <location>
        <begin position="360"/>
        <end position="377"/>
    </location>
</feature>
<dbReference type="Pfam" id="PF00916">
    <property type="entry name" value="Sulfate_transp"/>
    <property type="match status" value="1"/>
</dbReference>
<organism evidence="7 8">
    <name type="scientific">Methanobrevibacter cuticularis</name>
    <dbReference type="NCBI Taxonomy" id="47311"/>
    <lineage>
        <taxon>Archaea</taxon>
        <taxon>Methanobacteriati</taxon>
        <taxon>Methanobacteriota</taxon>
        <taxon>Methanomada group</taxon>
        <taxon>Methanobacteria</taxon>
        <taxon>Methanobacteriales</taxon>
        <taxon>Methanobacteriaceae</taxon>
        <taxon>Methanobrevibacter</taxon>
    </lineage>
</organism>
<evidence type="ECO:0000313" key="7">
    <source>
        <dbReference type="EMBL" id="KZX14757.1"/>
    </source>
</evidence>
<comment type="caution">
    <text evidence="7">The sequence shown here is derived from an EMBL/GenBank/DDBJ whole genome shotgun (WGS) entry which is preliminary data.</text>
</comment>
<name>A0A166CJ42_9EURY</name>
<feature type="transmembrane region" description="Helical" evidence="5">
    <location>
        <begin position="389"/>
        <end position="420"/>
    </location>
</feature>
<dbReference type="GO" id="GO:0016020">
    <property type="term" value="C:membrane"/>
    <property type="evidence" value="ECO:0007669"/>
    <property type="project" value="UniProtKB-SubCell"/>
</dbReference>
<evidence type="ECO:0000259" key="6">
    <source>
        <dbReference type="Pfam" id="PF00916"/>
    </source>
</evidence>
<keyword evidence="8" id="KW-1185">Reference proteome</keyword>
<proteinExistence type="predicted"/>
<evidence type="ECO:0000256" key="2">
    <source>
        <dbReference type="ARBA" id="ARBA00022692"/>
    </source>
</evidence>
<comment type="subcellular location">
    <subcellularLocation>
        <location evidence="1">Membrane</location>
        <topology evidence="1">Multi-pass membrane protein</topology>
    </subcellularLocation>
</comment>
<dbReference type="InterPro" id="IPR001902">
    <property type="entry name" value="SLC26A/SulP_fam"/>
</dbReference>
<dbReference type="EMBL" id="LWMW01000148">
    <property type="protein sequence ID" value="KZX14757.1"/>
    <property type="molecule type" value="Genomic_DNA"/>
</dbReference>